<dbReference type="Proteomes" id="UP000285023">
    <property type="component" value="Unassembled WGS sequence"/>
</dbReference>
<evidence type="ECO:0000313" key="3">
    <source>
        <dbReference type="Proteomes" id="UP000285023"/>
    </source>
</evidence>
<sequence>MLATHPRHIVGISPSSMTRAAIIIAALLTLGISGTADARAPIEGRWKKGNLQVDIKPCGPTLCGTVVKASGKQQAKAQRGSGTDLIGATLIRQIRPIGANNYRAKVFLADRNIHATGTIRQIGANRLAVRGCVLGVVCKTSNWIRVR</sequence>
<evidence type="ECO:0000259" key="1">
    <source>
        <dbReference type="Pfam" id="PF09917"/>
    </source>
</evidence>
<dbReference type="PANTHER" id="PTHR36919:SF2">
    <property type="entry name" value="BLL6627 PROTEIN"/>
    <property type="match status" value="1"/>
</dbReference>
<dbReference type="AlphaFoldDB" id="A0A418PY24"/>
<evidence type="ECO:0000313" key="2">
    <source>
        <dbReference type="EMBL" id="RIX26880.1"/>
    </source>
</evidence>
<keyword evidence="3" id="KW-1185">Reference proteome</keyword>
<reference evidence="2 3" key="1">
    <citation type="submission" date="2018-09" db="EMBL/GenBank/DDBJ databases">
        <title>Sphingomonas sp. DAC4.</title>
        <authorList>
            <person name="Seo T."/>
        </authorList>
    </citation>
    <scope>NUCLEOTIDE SEQUENCE [LARGE SCALE GENOMIC DNA]</scope>
    <source>
        <strain evidence="2 3">DAC4</strain>
    </source>
</reference>
<organism evidence="2 3">
    <name type="scientific">Sphingomonas edaphi</name>
    <dbReference type="NCBI Taxonomy" id="2315689"/>
    <lineage>
        <taxon>Bacteria</taxon>
        <taxon>Pseudomonadati</taxon>
        <taxon>Pseudomonadota</taxon>
        <taxon>Alphaproteobacteria</taxon>
        <taxon>Sphingomonadales</taxon>
        <taxon>Sphingomonadaceae</taxon>
        <taxon>Sphingomonas</taxon>
    </lineage>
</organism>
<gene>
    <name evidence="2" type="ORF">D3M59_11895</name>
</gene>
<dbReference type="EMBL" id="QXTF01000005">
    <property type="protein sequence ID" value="RIX26880.1"/>
    <property type="molecule type" value="Genomic_DNA"/>
</dbReference>
<name>A0A418PY24_9SPHN</name>
<accession>A0A418PY24</accession>
<feature type="domain" description="DUF2147" evidence="1">
    <location>
        <begin position="44"/>
        <end position="145"/>
    </location>
</feature>
<dbReference type="InterPro" id="IPR019223">
    <property type="entry name" value="DUF2147"/>
</dbReference>
<dbReference type="PANTHER" id="PTHR36919">
    <property type="entry name" value="BLR1215 PROTEIN"/>
    <property type="match status" value="1"/>
</dbReference>
<proteinExistence type="predicted"/>
<comment type="caution">
    <text evidence="2">The sequence shown here is derived from an EMBL/GenBank/DDBJ whole genome shotgun (WGS) entry which is preliminary data.</text>
</comment>
<dbReference type="Pfam" id="PF09917">
    <property type="entry name" value="DUF2147"/>
    <property type="match status" value="1"/>
</dbReference>
<dbReference type="Gene3D" id="2.40.128.520">
    <property type="match status" value="1"/>
</dbReference>
<protein>
    <submittedName>
        <fullName evidence="2">DUF2147 domain-containing protein</fullName>
    </submittedName>
</protein>